<dbReference type="SUPFAM" id="SSF88946">
    <property type="entry name" value="Sigma2 domain of RNA polymerase sigma factors"/>
    <property type="match status" value="1"/>
</dbReference>
<dbReference type="InterPro" id="IPR013249">
    <property type="entry name" value="RNA_pol_sigma70_r4_t2"/>
</dbReference>
<dbReference type="Pfam" id="PF08281">
    <property type="entry name" value="Sigma70_r4_2"/>
    <property type="match status" value="1"/>
</dbReference>
<evidence type="ECO:0000256" key="3">
    <source>
        <dbReference type="ARBA" id="ARBA00023082"/>
    </source>
</evidence>
<keyword evidence="10" id="KW-1185">Reference proteome</keyword>
<evidence type="ECO:0000259" key="8">
    <source>
        <dbReference type="Pfam" id="PF08281"/>
    </source>
</evidence>
<dbReference type="InterPro" id="IPR000838">
    <property type="entry name" value="RNA_pol_sigma70_ECF_CS"/>
</dbReference>
<dbReference type="RefSeq" id="WP_260794542.1">
    <property type="nucleotide sequence ID" value="NZ_CP093313.1"/>
</dbReference>
<keyword evidence="5 6" id="KW-0804">Transcription</keyword>
<evidence type="ECO:0000256" key="1">
    <source>
        <dbReference type="ARBA" id="ARBA00010641"/>
    </source>
</evidence>
<dbReference type="Proteomes" id="UP001059380">
    <property type="component" value="Chromosome"/>
</dbReference>
<accession>A0A9J7BTG0</accession>
<dbReference type="Pfam" id="PF04542">
    <property type="entry name" value="Sigma70_r2"/>
    <property type="match status" value="1"/>
</dbReference>
<dbReference type="AlphaFoldDB" id="A0A9J7BTG0"/>
<feature type="domain" description="RNA polymerase sigma-70 region 2" evidence="7">
    <location>
        <begin position="43"/>
        <end position="106"/>
    </location>
</feature>
<evidence type="ECO:0000313" key="9">
    <source>
        <dbReference type="EMBL" id="UWZ85034.1"/>
    </source>
</evidence>
<dbReference type="InterPro" id="IPR014284">
    <property type="entry name" value="RNA_pol_sigma-70_dom"/>
</dbReference>
<keyword evidence="2 6" id="KW-0805">Transcription regulation</keyword>
<evidence type="ECO:0000259" key="7">
    <source>
        <dbReference type="Pfam" id="PF04542"/>
    </source>
</evidence>
<dbReference type="EMBL" id="CP093313">
    <property type="protein sequence ID" value="UWZ85034.1"/>
    <property type="molecule type" value="Genomic_DNA"/>
</dbReference>
<evidence type="ECO:0000256" key="6">
    <source>
        <dbReference type="RuleBase" id="RU000716"/>
    </source>
</evidence>
<evidence type="ECO:0000256" key="5">
    <source>
        <dbReference type="ARBA" id="ARBA00023163"/>
    </source>
</evidence>
<evidence type="ECO:0000313" key="10">
    <source>
        <dbReference type="Proteomes" id="UP001059380"/>
    </source>
</evidence>
<keyword evidence="3 6" id="KW-0731">Sigma factor</keyword>
<dbReference type="InterPro" id="IPR036388">
    <property type="entry name" value="WH-like_DNA-bd_sf"/>
</dbReference>
<comment type="similarity">
    <text evidence="1 6">Belongs to the sigma-70 factor family. ECF subfamily.</text>
</comment>
<dbReference type="InterPro" id="IPR039425">
    <property type="entry name" value="RNA_pol_sigma-70-like"/>
</dbReference>
<protein>
    <recommendedName>
        <fullName evidence="6">RNA polymerase sigma factor</fullName>
    </recommendedName>
</protein>
<feature type="domain" description="RNA polymerase sigma factor 70 region 4 type 2" evidence="8">
    <location>
        <begin position="156"/>
        <end position="199"/>
    </location>
</feature>
<dbReference type="PROSITE" id="PS01063">
    <property type="entry name" value="SIGMA70_ECF"/>
    <property type="match status" value="1"/>
</dbReference>
<dbReference type="GO" id="GO:0016987">
    <property type="term" value="F:sigma factor activity"/>
    <property type="evidence" value="ECO:0007669"/>
    <property type="project" value="UniProtKB-KW"/>
</dbReference>
<proteinExistence type="inferred from homology"/>
<dbReference type="PANTHER" id="PTHR43133">
    <property type="entry name" value="RNA POLYMERASE ECF-TYPE SIGMA FACTO"/>
    <property type="match status" value="1"/>
</dbReference>
<dbReference type="GO" id="GO:0003677">
    <property type="term" value="F:DNA binding"/>
    <property type="evidence" value="ECO:0007669"/>
    <property type="project" value="UniProtKB-KW"/>
</dbReference>
<evidence type="ECO:0000256" key="2">
    <source>
        <dbReference type="ARBA" id="ARBA00023015"/>
    </source>
</evidence>
<dbReference type="KEGG" id="orp:MOP44_03600"/>
<dbReference type="Gene3D" id="1.10.1740.10">
    <property type="match status" value="1"/>
</dbReference>
<evidence type="ECO:0000256" key="4">
    <source>
        <dbReference type="ARBA" id="ARBA00023125"/>
    </source>
</evidence>
<dbReference type="InterPro" id="IPR013325">
    <property type="entry name" value="RNA_pol_sigma_r2"/>
</dbReference>
<dbReference type="SUPFAM" id="SSF88659">
    <property type="entry name" value="Sigma3 and sigma4 domains of RNA polymerase sigma factors"/>
    <property type="match status" value="1"/>
</dbReference>
<reference evidence="9" key="1">
    <citation type="submission" date="2021-04" db="EMBL/GenBank/DDBJ databases">
        <title>Phylogenetic analysis of Acidobacteriaceae.</title>
        <authorList>
            <person name="Qiu L."/>
            <person name="Zhang Q."/>
        </authorList>
    </citation>
    <scope>NUCLEOTIDE SEQUENCE</scope>
    <source>
        <strain evidence="9">DSM 25168</strain>
    </source>
</reference>
<organism evidence="9 10">
    <name type="scientific">Occallatibacter riparius</name>
    <dbReference type="NCBI Taxonomy" id="1002689"/>
    <lineage>
        <taxon>Bacteria</taxon>
        <taxon>Pseudomonadati</taxon>
        <taxon>Acidobacteriota</taxon>
        <taxon>Terriglobia</taxon>
        <taxon>Terriglobales</taxon>
        <taxon>Acidobacteriaceae</taxon>
        <taxon>Occallatibacter</taxon>
    </lineage>
</organism>
<dbReference type="GO" id="GO:0006352">
    <property type="term" value="P:DNA-templated transcription initiation"/>
    <property type="evidence" value="ECO:0007669"/>
    <property type="project" value="InterPro"/>
</dbReference>
<keyword evidence="4 6" id="KW-0238">DNA-binding</keyword>
<dbReference type="InterPro" id="IPR007627">
    <property type="entry name" value="RNA_pol_sigma70_r2"/>
</dbReference>
<dbReference type="InterPro" id="IPR013324">
    <property type="entry name" value="RNA_pol_sigma_r3/r4-like"/>
</dbReference>
<sequence>MIAGDVPKLDGIEQEARNAGSGVSDLRVNCNGEVRVAEFLRAVEKHRARLLWVATQMMRGEEQDAEDVVQEALMRAFRNLGRFRAESQMGTWLQAIVKNAAREYMRNWGGKRFISMNPDVDDDSCVCELPDPTPDPEQDCVRREREHIAHAAVGAIGPTNRETVQLCVFEELPYMEVATLLNVSTGTIKARMFRSRLELRDVITGLIARL</sequence>
<dbReference type="Gene3D" id="1.10.10.10">
    <property type="entry name" value="Winged helix-like DNA-binding domain superfamily/Winged helix DNA-binding domain"/>
    <property type="match status" value="1"/>
</dbReference>
<dbReference type="NCBIfam" id="TIGR02937">
    <property type="entry name" value="sigma70-ECF"/>
    <property type="match status" value="1"/>
</dbReference>
<gene>
    <name evidence="9" type="ORF">MOP44_03600</name>
</gene>
<dbReference type="PANTHER" id="PTHR43133:SF51">
    <property type="entry name" value="RNA POLYMERASE SIGMA FACTOR"/>
    <property type="match status" value="1"/>
</dbReference>
<name>A0A9J7BTG0_9BACT</name>